<dbReference type="AlphaFoldDB" id="A0A212J123"/>
<proteinExistence type="predicted"/>
<keyword evidence="2" id="KW-0808">Transferase</keyword>
<protein>
    <submittedName>
        <fullName evidence="2">Methyltransferase domain protein</fullName>
    </submittedName>
</protein>
<dbReference type="Pfam" id="PF12083">
    <property type="entry name" value="DUF3560"/>
    <property type="match status" value="1"/>
</dbReference>
<dbReference type="PRINTS" id="PR00507">
    <property type="entry name" value="N12N6MTFRASE"/>
</dbReference>
<sequence length="694" mass="77476">MSTATTYEHDAPEMAERDNYTATYSPQDNKLRLYSASRLDPDTYAQAKRLGFKYAPKQGFFVAPMWTPAREDWLLKLAGCIEDEDSTTEERAAERAARFEGYSEKRGTEAERAVSAVRSITEHIPFGQPILVGHHSERRARKDAERIENGMRKAVNLWETSEYWQRRARASLAHARYAERPDVRYRRIKKLEASKRKHERSRDGQQKALKLWSQPDITYEKALAIADSESLFGIYTSFEFPLARYPRDHTPYEGSRSVWSALESGIIDEKKAVALMVPRLERGIAWDNRWIAHYENRVAYERAMLGEDTGTEAKGAAILPFQQMDMQPGGTVQISRSHSRGELLSILRVNKKNGIINSLTVVSRWGRYAVAIEEVTEYTPPTEESAAAVKKATVQPPIVNIPGEGYKHMTKAQWAKIHKDYKGTEKVRANDEHGAYRYRKAMWSEDGRTCYGPVFLSDQKEIPLPPPSAEKTDLSALMPRAAASPAPVPAPAASETDTPPAADDYEAPGMAEEIKNLKGQLKEGVQIAVADQLFPTPAHIVEQMIDYADIQPDSRILEPSAGTGAILDGLAQHGVDLHNVEAVELNYTLAAALREKYPYVSQGDFLQYGTSAAAGFDRILMNPPFKNGIDIKHIEHAYSLLNPGGVLVAICANGPRQQDRLRPMAEESGGGYEVLPPNTFDGTGVNTAMVHIYK</sequence>
<dbReference type="GO" id="GO:0008168">
    <property type="term" value="F:methyltransferase activity"/>
    <property type="evidence" value="ECO:0007669"/>
    <property type="project" value="UniProtKB-KW"/>
</dbReference>
<dbReference type="CDD" id="cd02440">
    <property type="entry name" value="AdoMet_MTases"/>
    <property type="match status" value="1"/>
</dbReference>
<reference evidence="2" key="1">
    <citation type="submission" date="2016-04" db="EMBL/GenBank/DDBJ databases">
        <authorList>
            <person name="Evans L.H."/>
            <person name="Alamgir A."/>
            <person name="Owens N."/>
            <person name="Weber N.D."/>
            <person name="Virtaneva K."/>
            <person name="Barbian K."/>
            <person name="Babar A."/>
            <person name="Rosenke K."/>
        </authorList>
    </citation>
    <scope>NUCLEOTIDE SEQUENCE</scope>
    <source>
        <strain evidence="2">86</strain>
    </source>
</reference>
<dbReference type="GO" id="GO:0032259">
    <property type="term" value="P:methylation"/>
    <property type="evidence" value="ECO:0007669"/>
    <property type="project" value="UniProtKB-KW"/>
</dbReference>
<dbReference type="SUPFAM" id="SSF53335">
    <property type="entry name" value="S-adenosyl-L-methionine-dependent methyltransferases"/>
    <property type="match status" value="1"/>
</dbReference>
<name>A0A212J123_9DELT</name>
<evidence type="ECO:0000256" key="1">
    <source>
        <dbReference type="SAM" id="MobiDB-lite"/>
    </source>
</evidence>
<dbReference type="EMBL" id="FLUQ01000001">
    <property type="protein sequence ID" value="SBV93149.1"/>
    <property type="molecule type" value="Genomic_DNA"/>
</dbReference>
<organism evidence="2">
    <name type="scientific">uncultured delta proteobacterium</name>
    <dbReference type="NCBI Taxonomy" id="34034"/>
    <lineage>
        <taxon>Bacteria</taxon>
        <taxon>Deltaproteobacteria</taxon>
        <taxon>environmental samples</taxon>
    </lineage>
</organism>
<dbReference type="InterPro" id="IPR021944">
    <property type="entry name" value="DUF3560"/>
</dbReference>
<accession>A0A212J123</accession>
<feature type="region of interest" description="Disordered" evidence="1">
    <location>
        <begin position="480"/>
        <end position="506"/>
    </location>
</feature>
<dbReference type="InterPro" id="IPR029063">
    <property type="entry name" value="SAM-dependent_MTases_sf"/>
</dbReference>
<keyword evidence="2" id="KW-0489">Methyltransferase</keyword>
<gene>
    <name evidence="2" type="ORF">KL86DPRO_10483</name>
</gene>
<evidence type="ECO:0000313" key="2">
    <source>
        <dbReference type="EMBL" id="SBV93149.1"/>
    </source>
</evidence>
<dbReference type="Gene3D" id="3.40.50.150">
    <property type="entry name" value="Vaccinia Virus protein VP39"/>
    <property type="match status" value="1"/>
</dbReference>